<proteinExistence type="predicted"/>
<keyword evidence="4" id="KW-1185">Reference proteome</keyword>
<organism evidence="3 4">
    <name type="scientific">Aureobasidium mustum</name>
    <dbReference type="NCBI Taxonomy" id="2773714"/>
    <lineage>
        <taxon>Eukaryota</taxon>
        <taxon>Fungi</taxon>
        <taxon>Dikarya</taxon>
        <taxon>Ascomycota</taxon>
        <taxon>Pezizomycotina</taxon>
        <taxon>Dothideomycetes</taxon>
        <taxon>Dothideomycetidae</taxon>
        <taxon>Dothideales</taxon>
        <taxon>Saccotheciaceae</taxon>
        <taxon>Aureobasidium</taxon>
    </lineage>
</organism>
<feature type="region of interest" description="Disordered" evidence="1">
    <location>
        <begin position="377"/>
        <end position="396"/>
    </location>
</feature>
<gene>
    <name evidence="3" type="ORF">AWRI4233_LOCUS5443</name>
</gene>
<sequence length="537" mass="61219">MEPSSSCPEISPSIERSSDPATMVPPSDSLVDLPPPSLFNYAEHRVLGDEDDVKIYSICLDRYLDEMDDDHEALTETWLAKARIYQRPTLFPRAGNKFTMRGRHHQFSRATTKPREDPFAKIKHQKNARTITLTGKAFSQLKPRGETITTSARISSAKAISTEVPNYTHYTRVSGNVLGTNTRQLQVWPYFGEDVDDDGTIRERFDVIVEDRPRKVLISQQVSTYGPYFEAFLEEIDCPMDTILKYLLEASEGPDGLLSRLTSFTDEPGFARNMIRAKDKFCKDDFDRTSQRWVSVASSLPEIDDETLWKAAVVCHTFWIRTNFSPWQIARKYAKFPNNNMIEGLVTFDQAKNYASVACSICQLHDCPFHGTILERPEAKEESDEEDDANSVDALDVDYPPRVNFKELATAPLDREPSEQTSQAQPKKSLNWWMNEANSVTWDHSRRGPFFPCSHPGLSCEDAHCTCFEAKICCEKTCGCSKNCSRRFQGCSCARRTKCCAQDESCRMLQDESRVRSRPLRLMRSACHPESSQQVRR</sequence>
<feature type="compositionally biased region" description="Low complexity" evidence="1">
    <location>
        <begin position="1"/>
        <end position="15"/>
    </location>
</feature>
<evidence type="ECO:0000256" key="1">
    <source>
        <dbReference type="SAM" id="MobiDB-lite"/>
    </source>
</evidence>
<feature type="compositionally biased region" description="Acidic residues" evidence="1">
    <location>
        <begin position="381"/>
        <end position="390"/>
    </location>
</feature>
<comment type="caution">
    <text evidence="3">The sequence shown here is derived from an EMBL/GenBank/DDBJ whole genome shotgun (WGS) entry which is preliminary data.</text>
</comment>
<dbReference type="EMBL" id="CAIJEO010000007">
    <property type="protein sequence ID" value="CAD0096063.1"/>
    <property type="molecule type" value="Genomic_DNA"/>
</dbReference>
<accession>A0A9N8K3K2</accession>
<dbReference type="InterPro" id="IPR046341">
    <property type="entry name" value="SET_dom_sf"/>
</dbReference>
<dbReference type="Proteomes" id="UP000714618">
    <property type="component" value="Unassembled WGS sequence"/>
</dbReference>
<dbReference type="AlphaFoldDB" id="A0A9N8K3K2"/>
<evidence type="ECO:0000313" key="3">
    <source>
        <dbReference type="EMBL" id="CAD0096063.1"/>
    </source>
</evidence>
<name>A0A9N8K3K2_9PEZI</name>
<protein>
    <recommendedName>
        <fullName evidence="2">CXC domain-containing protein</fullName>
    </recommendedName>
</protein>
<dbReference type="InterPro" id="IPR026489">
    <property type="entry name" value="CXC_dom"/>
</dbReference>
<evidence type="ECO:0000313" key="4">
    <source>
        <dbReference type="Proteomes" id="UP000714618"/>
    </source>
</evidence>
<feature type="domain" description="CXC" evidence="2">
    <location>
        <begin position="421"/>
        <end position="537"/>
    </location>
</feature>
<dbReference type="OrthoDB" id="6141102at2759"/>
<dbReference type="Gene3D" id="2.170.270.10">
    <property type="entry name" value="SET domain"/>
    <property type="match status" value="1"/>
</dbReference>
<dbReference type="PROSITE" id="PS51633">
    <property type="entry name" value="CXC"/>
    <property type="match status" value="1"/>
</dbReference>
<feature type="region of interest" description="Disordered" evidence="1">
    <location>
        <begin position="1"/>
        <end position="29"/>
    </location>
</feature>
<evidence type="ECO:0000259" key="2">
    <source>
        <dbReference type="PROSITE" id="PS51633"/>
    </source>
</evidence>
<reference evidence="3" key="1">
    <citation type="submission" date="2020-06" db="EMBL/GenBank/DDBJ databases">
        <authorList>
            <person name="Onetto C."/>
        </authorList>
    </citation>
    <scope>NUCLEOTIDE SEQUENCE</scope>
</reference>